<keyword evidence="3" id="KW-0614">Plasmid</keyword>
<proteinExistence type="predicted"/>
<dbReference type="OrthoDB" id="4489565at2"/>
<reference evidence="3 4" key="1">
    <citation type="submission" date="2009-03" db="EMBL/GenBank/DDBJ databases">
        <title>Comparison of the complete genome sequences of Rhodococcus erythropolis PR4 and Rhodococcus opacus B4.</title>
        <authorList>
            <person name="Takarada H."/>
            <person name="Sekine M."/>
            <person name="Hosoyama A."/>
            <person name="Yamada R."/>
            <person name="Fujisawa T."/>
            <person name="Omata S."/>
            <person name="Shimizu A."/>
            <person name="Tsukatani N."/>
            <person name="Tanikawa S."/>
            <person name="Fujita N."/>
            <person name="Harayama S."/>
        </authorList>
    </citation>
    <scope>NUCLEOTIDE SEQUENCE [LARGE SCALE GENOMIC DNA]</scope>
    <source>
        <strain evidence="3 4">B4</strain>
        <plasmid evidence="3 4">pKNR</plasmid>
    </source>
</reference>
<feature type="domain" description="Brix" evidence="2">
    <location>
        <begin position="1"/>
        <end position="71"/>
    </location>
</feature>
<dbReference type="Proteomes" id="UP000002212">
    <property type="component" value="Plasmid pKNR"/>
</dbReference>
<dbReference type="HOGENOM" id="CLU_936507_0_0_11"/>
<dbReference type="GO" id="GO:0019843">
    <property type="term" value="F:rRNA binding"/>
    <property type="evidence" value="ECO:0007669"/>
    <property type="project" value="InterPro"/>
</dbReference>
<evidence type="ECO:0000259" key="2">
    <source>
        <dbReference type="PROSITE" id="PS50833"/>
    </source>
</evidence>
<dbReference type="PROSITE" id="PS50833">
    <property type="entry name" value="BRIX"/>
    <property type="match status" value="1"/>
</dbReference>
<feature type="compositionally biased region" description="Basic and acidic residues" evidence="1">
    <location>
        <begin position="146"/>
        <end position="186"/>
    </location>
</feature>
<accession>C1BE82</accession>
<feature type="region of interest" description="Disordered" evidence="1">
    <location>
        <begin position="142"/>
        <end position="186"/>
    </location>
</feature>
<organism evidence="3 4">
    <name type="scientific">Rhodococcus opacus (strain B4)</name>
    <dbReference type="NCBI Taxonomy" id="632772"/>
    <lineage>
        <taxon>Bacteria</taxon>
        <taxon>Bacillati</taxon>
        <taxon>Actinomycetota</taxon>
        <taxon>Actinomycetes</taxon>
        <taxon>Mycobacteriales</taxon>
        <taxon>Nocardiaceae</taxon>
        <taxon>Rhodococcus</taxon>
    </lineage>
</organism>
<name>C1BE82_RHOOB</name>
<gene>
    <name evidence="3" type="ordered locus">ROP_pKNR-00300</name>
</gene>
<dbReference type="EMBL" id="AP011118">
    <property type="protein sequence ID" value="BAH56122.1"/>
    <property type="molecule type" value="Genomic_DNA"/>
</dbReference>
<feature type="region of interest" description="Disordered" evidence="1">
    <location>
        <begin position="268"/>
        <end position="297"/>
    </location>
</feature>
<dbReference type="InterPro" id="IPR007109">
    <property type="entry name" value="Brix"/>
</dbReference>
<dbReference type="AlphaFoldDB" id="C1BE82"/>
<evidence type="ECO:0000256" key="1">
    <source>
        <dbReference type="SAM" id="MobiDB-lite"/>
    </source>
</evidence>
<protein>
    <recommendedName>
        <fullName evidence="2">Brix domain-containing protein</fullName>
    </recommendedName>
</protein>
<dbReference type="RefSeq" id="WP_012691847.1">
    <property type="nucleotide sequence ID" value="NC_012523.1"/>
</dbReference>
<feature type="compositionally biased region" description="Polar residues" evidence="1">
    <location>
        <begin position="284"/>
        <end position="297"/>
    </location>
</feature>
<evidence type="ECO:0000313" key="4">
    <source>
        <dbReference type="Proteomes" id="UP000002212"/>
    </source>
</evidence>
<sequence length="297" mass="32496">MDMHRDDGIYTATCRHYEHRPSSEGPIGVTTTQHTSQAAAFDALHEFLSTAYEVGPRYDITITRDDTPQREVVFATGGPATVDRLRPAINEARSAYSSAWDILKAHANDLIAELRDPNALVHHPTPELRDVAWAARNQYGPRHRTRDAYQSHTGEELDRAKNLARDAGHTEDQIDRATRADPDMDMHSLRQRSANMIRDVRSFATNYNLPPDQASALHAAADRAEDTVAELAAPSGVPPAVPSLDSSTTIQQDITAAARLAASDFPSPARSVLVSPNQPEPTHKSTAAPTRTSSLNL</sequence>
<evidence type="ECO:0000313" key="3">
    <source>
        <dbReference type="EMBL" id="BAH56122.1"/>
    </source>
</evidence>
<dbReference type="PATRIC" id="fig|632772.20.peg.7599"/>
<dbReference type="GO" id="GO:0006364">
    <property type="term" value="P:rRNA processing"/>
    <property type="evidence" value="ECO:0007669"/>
    <property type="project" value="InterPro"/>
</dbReference>
<dbReference type="KEGG" id="rop:ROP_pKNR-00300"/>
<geneLocation type="plasmid" evidence="3 4">
    <name>pKNR</name>
</geneLocation>